<accession>A0A3S5BHQ6</accession>
<evidence type="ECO:0000313" key="2">
    <source>
        <dbReference type="EMBL" id="VEL24671.1"/>
    </source>
</evidence>
<keyword evidence="3" id="KW-1185">Reference proteome</keyword>
<protein>
    <submittedName>
        <fullName evidence="2">Uncharacterized protein</fullName>
    </submittedName>
</protein>
<comment type="caution">
    <text evidence="2">The sequence shown here is derived from an EMBL/GenBank/DDBJ whole genome shotgun (WGS) entry which is preliminary data.</text>
</comment>
<dbReference type="Proteomes" id="UP000784294">
    <property type="component" value="Unassembled WGS sequence"/>
</dbReference>
<feature type="region of interest" description="Disordered" evidence="1">
    <location>
        <begin position="154"/>
        <end position="175"/>
    </location>
</feature>
<evidence type="ECO:0000256" key="1">
    <source>
        <dbReference type="SAM" id="MobiDB-lite"/>
    </source>
</evidence>
<dbReference type="EMBL" id="CAAALY010068959">
    <property type="protein sequence ID" value="VEL24671.1"/>
    <property type="molecule type" value="Genomic_DNA"/>
</dbReference>
<name>A0A3S5BHQ6_9PLAT</name>
<gene>
    <name evidence="2" type="ORF">PXEA_LOCUS18111</name>
</gene>
<sequence>MFPSAPRFTAARSVPEPEHRQACGVANKPAAGSSWAGRIGSADRLVEATLAVSSCCRGGSFKSLQVQSILVKLSRAKSSRLELNSFQSSKITASQFKSNHVKSGRLEETRQAVVDTTQQQVRMCEAGKDGKPIKSSPIKQNPVAFIQFNSRQIKSNHSSQVKSKQFKSNQMRSSKVRSIQVRLGQGIMS</sequence>
<reference evidence="2" key="1">
    <citation type="submission" date="2018-11" db="EMBL/GenBank/DDBJ databases">
        <authorList>
            <consortium name="Pathogen Informatics"/>
        </authorList>
    </citation>
    <scope>NUCLEOTIDE SEQUENCE</scope>
</reference>
<dbReference type="AlphaFoldDB" id="A0A3S5BHQ6"/>
<proteinExistence type="predicted"/>
<organism evidence="2 3">
    <name type="scientific">Protopolystoma xenopodis</name>
    <dbReference type="NCBI Taxonomy" id="117903"/>
    <lineage>
        <taxon>Eukaryota</taxon>
        <taxon>Metazoa</taxon>
        <taxon>Spiralia</taxon>
        <taxon>Lophotrochozoa</taxon>
        <taxon>Platyhelminthes</taxon>
        <taxon>Monogenea</taxon>
        <taxon>Polyopisthocotylea</taxon>
        <taxon>Polystomatidea</taxon>
        <taxon>Polystomatidae</taxon>
        <taxon>Protopolystoma</taxon>
    </lineage>
</organism>
<evidence type="ECO:0000313" key="3">
    <source>
        <dbReference type="Proteomes" id="UP000784294"/>
    </source>
</evidence>